<accession>A9NN02</accession>
<dbReference type="PANTHER" id="PTHR34207:SF2">
    <property type="entry name" value="PROTEIN BIC1"/>
    <property type="match status" value="1"/>
</dbReference>
<reference evidence="1" key="1">
    <citation type="journal article" date="2008" name="BMC Genomics">
        <title>A conifer genomics resource of 200,000 spruce (Picea spp.) ESTs and 6,464 high-quality, sequence-finished full-length cDNAs for Sitka spruce (Picea sitchensis).</title>
        <authorList>
            <person name="Ralph S.G."/>
            <person name="Chun H.J."/>
            <person name="Kolosova N."/>
            <person name="Cooper D."/>
            <person name="Oddy C."/>
            <person name="Ritland C.E."/>
            <person name="Kirkpatrick R."/>
            <person name="Moore R."/>
            <person name="Barber S."/>
            <person name="Holt R.A."/>
            <person name="Jones S.J."/>
            <person name="Marra M.A."/>
            <person name="Douglas C.J."/>
            <person name="Ritland K."/>
            <person name="Bohlmann J."/>
        </authorList>
    </citation>
    <scope>NUCLEOTIDE SEQUENCE</scope>
    <source>
        <tissue evidence="1">Green portion of the leader tissue</tissue>
    </source>
</reference>
<dbReference type="InterPro" id="IPR040374">
    <property type="entry name" value="BIC"/>
</dbReference>
<dbReference type="CDD" id="cd22645">
    <property type="entry name" value="BIC1_CID"/>
    <property type="match status" value="1"/>
</dbReference>
<protein>
    <submittedName>
        <fullName evidence="1">Uncharacterized protein</fullName>
    </submittedName>
</protein>
<sequence length="157" mass="17840">MKRFTGSRRLRSASNSSRLKIMIKCRKRSDASDEIENFNKKKNTNKTRSRDVVPLTDRASSNGVAEITEKIDDQDEIVACDERCGHSGARERLQNYRLQVAGNVWIPDTWGYEDRLKDWADPNDFDIHSNGLVMQSARTALIEDCGRREPAAAILPT</sequence>
<evidence type="ECO:0000313" key="1">
    <source>
        <dbReference type="EMBL" id="ABK22013.1"/>
    </source>
</evidence>
<dbReference type="EMBL" id="EF082658">
    <property type="protein sequence ID" value="ABK22013.1"/>
    <property type="molecule type" value="mRNA"/>
</dbReference>
<dbReference type="PANTHER" id="PTHR34207">
    <property type="entry name" value="PROTEIN BIC1"/>
    <property type="match status" value="1"/>
</dbReference>
<organism evidence="1">
    <name type="scientific">Picea sitchensis</name>
    <name type="common">Sitka spruce</name>
    <name type="synonym">Pinus sitchensis</name>
    <dbReference type="NCBI Taxonomy" id="3332"/>
    <lineage>
        <taxon>Eukaryota</taxon>
        <taxon>Viridiplantae</taxon>
        <taxon>Streptophyta</taxon>
        <taxon>Embryophyta</taxon>
        <taxon>Tracheophyta</taxon>
        <taxon>Spermatophyta</taxon>
        <taxon>Pinopsida</taxon>
        <taxon>Pinidae</taxon>
        <taxon>Conifers I</taxon>
        <taxon>Pinales</taxon>
        <taxon>Pinaceae</taxon>
        <taxon>Picea</taxon>
    </lineage>
</organism>
<dbReference type="GO" id="GO:0009785">
    <property type="term" value="P:blue light signaling pathway"/>
    <property type="evidence" value="ECO:0007669"/>
    <property type="project" value="InterPro"/>
</dbReference>
<name>A9NN02_PICSI</name>
<proteinExistence type="evidence at transcript level"/>
<dbReference type="AlphaFoldDB" id="A9NN02"/>